<comment type="caution">
    <text evidence="6">The sequence shown here is derived from an EMBL/GenBank/DDBJ whole genome shotgun (WGS) entry which is preliminary data.</text>
</comment>
<sequence>MPAIATSLMLAIGQLADGKVLRILFKSIGVTIVAFVALAWAGWYAFDAALEWLGLGDAMFTGAGNLREVASALLALTGLWLTWRITAMAVIQFYAEDVVHAVEARHYPHAASAARELTFAEQMRNSLRGAGRALLANLIALPFALALLFTGVGTALLFWLVNALLVGRELQDMVWLRHRQQPQDLCPVSKWERFVLGGVVAAMLAVPFVNFLAPVLGAAGAAHLVHRKNAC</sequence>
<dbReference type="InterPro" id="IPR059112">
    <property type="entry name" value="CysZ/EI24"/>
</dbReference>
<evidence type="ECO:0000256" key="4">
    <source>
        <dbReference type="ARBA" id="ARBA00023136"/>
    </source>
</evidence>
<reference evidence="6 7" key="1">
    <citation type="submission" date="2019-12" db="EMBL/GenBank/DDBJ databases">
        <title>Genomic-based taxomic classification of the family Erythrobacteraceae.</title>
        <authorList>
            <person name="Xu L."/>
        </authorList>
    </citation>
    <scope>NUCLEOTIDE SEQUENCE [LARGE SCALE GENOMIC DNA]</scope>
    <source>
        <strain evidence="6 7">JCM 16339</strain>
    </source>
</reference>
<keyword evidence="4 5" id="KW-0472">Membrane</keyword>
<dbReference type="Pfam" id="PF07264">
    <property type="entry name" value="EI24"/>
    <property type="match status" value="1"/>
</dbReference>
<protein>
    <recommendedName>
        <fullName evidence="8">EI24 domain-containing protein</fullName>
    </recommendedName>
</protein>
<feature type="transmembrane region" description="Helical" evidence="5">
    <location>
        <begin position="28"/>
        <end position="46"/>
    </location>
</feature>
<name>A0A844ZSH7_9SPHN</name>
<dbReference type="OrthoDB" id="5421146at2"/>
<comment type="subcellular location">
    <subcellularLocation>
        <location evidence="1">Membrane</location>
        <topology evidence="1">Multi-pass membrane protein</topology>
    </subcellularLocation>
</comment>
<keyword evidence="2 5" id="KW-0812">Transmembrane</keyword>
<evidence type="ECO:0000256" key="5">
    <source>
        <dbReference type="SAM" id="Phobius"/>
    </source>
</evidence>
<evidence type="ECO:0000313" key="7">
    <source>
        <dbReference type="Proteomes" id="UP000435243"/>
    </source>
</evidence>
<evidence type="ECO:0000256" key="1">
    <source>
        <dbReference type="ARBA" id="ARBA00004141"/>
    </source>
</evidence>
<organism evidence="6 7">
    <name type="scientific">Alteraurantiacibacter aestuarii</name>
    <dbReference type="NCBI Taxonomy" id="650004"/>
    <lineage>
        <taxon>Bacteria</taxon>
        <taxon>Pseudomonadati</taxon>
        <taxon>Pseudomonadota</taxon>
        <taxon>Alphaproteobacteria</taxon>
        <taxon>Sphingomonadales</taxon>
        <taxon>Erythrobacteraceae</taxon>
        <taxon>Alteraurantiacibacter</taxon>
    </lineage>
</organism>
<evidence type="ECO:0000256" key="2">
    <source>
        <dbReference type="ARBA" id="ARBA00022692"/>
    </source>
</evidence>
<proteinExistence type="predicted"/>
<evidence type="ECO:0000313" key="6">
    <source>
        <dbReference type="EMBL" id="MXO88549.1"/>
    </source>
</evidence>
<keyword evidence="7" id="KW-1185">Reference proteome</keyword>
<dbReference type="AlphaFoldDB" id="A0A844ZSH7"/>
<evidence type="ECO:0008006" key="8">
    <source>
        <dbReference type="Google" id="ProtNLM"/>
    </source>
</evidence>
<gene>
    <name evidence="6" type="ORF">GRI32_07325</name>
</gene>
<evidence type="ECO:0000256" key="3">
    <source>
        <dbReference type="ARBA" id="ARBA00022989"/>
    </source>
</evidence>
<feature type="transmembrane region" description="Helical" evidence="5">
    <location>
        <begin position="133"/>
        <end position="161"/>
    </location>
</feature>
<keyword evidence="3 5" id="KW-1133">Transmembrane helix</keyword>
<feature type="transmembrane region" description="Helical" evidence="5">
    <location>
        <begin position="194"/>
        <end position="219"/>
    </location>
</feature>
<dbReference type="Proteomes" id="UP000435243">
    <property type="component" value="Unassembled WGS sequence"/>
</dbReference>
<dbReference type="EMBL" id="WTYY01000003">
    <property type="protein sequence ID" value="MXO88549.1"/>
    <property type="molecule type" value="Genomic_DNA"/>
</dbReference>
<accession>A0A844ZSH7</accession>